<dbReference type="Gene3D" id="3.10.10.10">
    <property type="entry name" value="HIV Type 1 Reverse Transcriptase, subunit A, domain 1"/>
    <property type="match status" value="1"/>
</dbReference>
<dbReference type="SUPFAM" id="SSF56672">
    <property type="entry name" value="DNA/RNA polymerases"/>
    <property type="match status" value="1"/>
</dbReference>
<organism evidence="2 3">
    <name type="scientific">Phytophthora lilii</name>
    <dbReference type="NCBI Taxonomy" id="2077276"/>
    <lineage>
        <taxon>Eukaryota</taxon>
        <taxon>Sar</taxon>
        <taxon>Stramenopiles</taxon>
        <taxon>Oomycota</taxon>
        <taxon>Peronosporomycetes</taxon>
        <taxon>Peronosporales</taxon>
        <taxon>Peronosporaceae</taxon>
        <taxon>Phytophthora</taxon>
    </lineage>
</organism>
<dbReference type="EMBL" id="BSXW01001981">
    <property type="protein sequence ID" value="GMF40250.1"/>
    <property type="molecule type" value="Genomic_DNA"/>
</dbReference>
<sequence>MVNSITLIMEYVMPLVDDLLTEMESYLWFCSLDAASGFWAIMMTMRAQWVSAFVCALGHFKWLRMPLGLKNAPMIYQRMIDNALWGYVQPKGGWKAFAQRMKLAEEKAQALRKKFVVHSAKSTNVDHADLWTKYEADHLALVEADALMELINSPDADMFTTGEPDKSGLAAG</sequence>
<dbReference type="Pfam" id="PF00078">
    <property type="entry name" value="RVT_1"/>
    <property type="match status" value="1"/>
</dbReference>
<accession>A0A9W7CS57</accession>
<keyword evidence="3" id="KW-1185">Reference proteome</keyword>
<proteinExistence type="predicted"/>
<dbReference type="InterPro" id="IPR000477">
    <property type="entry name" value="RT_dom"/>
</dbReference>
<dbReference type="PANTHER" id="PTHR33064:SF37">
    <property type="entry name" value="RIBONUCLEASE H"/>
    <property type="match status" value="1"/>
</dbReference>
<protein>
    <submittedName>
        <fullName evidence="2">Unnamed protein product</fullName>
    </submittedName>
</protein>
<evidence type="ECO:0000259" key="1">
    <source>
        <dbReference type="Pfam" id="PF00078"/>
    </source>
</evidence>
<dbReference type="InterPro" id="IPR051320">
    <property type="entry name" value="Viral_Replic_Matur_Polypro"/>
</dbReference>
<dbReference type="InterPro" id="IPR043128">
    <property type="entry name" value="Rev_trsase/Diguanyl_cyclase"/>
</dbReference>
<dbReference type="AlphaFoldDB" id="A0A9W7CS57"/>
<dbReference type="InterPro" id="IPR043502">
    <property type="entry name" value="DNA/RNA_pol_sf"/>
</dbReference>
<gene>
    <name evidence="2" type="ORF">Plil01_001647900</name>
</gene>
<dbReference type="Proteomes" id="UP001165083">
    <property type="component" value="Unassembled WGS sequence"/>
</dbReference>
<reference evidence="2" key="1">
    <citation type="submission" date="2023-04" db="EMBL/GenBank/DDBJ databases">
        <title>Phytophthora lilii NBRC 32176.</title>
        <authorList>
            <person name="Ichikawa N."/>
            <person name="Sato H."/>
            <person name="Tonouchi N."/>
        </authorList>
    </citation>
    <scope>NUCLEOTIDE SEQUENCE</scope>
    <source>
        <strain evidence="2">NBRC 32176</strain>
    </source>
</reference>
<feature type="domain" description="Reverse transcriptase" evidence="1">
    <location>
        <begin position="9"/>
        <end position="84"/>
    </location>
</feature>
<name>A0A9W7CS57_9STRA</name>
<evidence type="ECO:0000313" key="3">
    <source>
        <dbReference type="Proteomes" id="UP001165083"/>
    </source>
</evidence>
<evidence type="ECO:0000313" key="2">
    <source>
        <dbReference type="EMBL" id="GMF40250.1"/>
    </source>
</evidence>
<dbReference type="PANTHER" id="PTHR33064">
    <property type="entry name" value="POL PROTEIN"/>
    <property type="match status" value="1"/>
</dbReference>
<dbReference type="OrthoDB" id="100410at2759"/>
<comment type="caution">
    <text evidence="2">The sequence shown here is derived from an EMBL/GenBank/DDBJ whole genome shotgun (WGS) entry which is preliminary data.</text>
</comment>
<dbReference type="Gene3D" id="3.30.70.270">
    <property type="match status" value="1"/>
</dbReference>